<evidence type="ECO:0000313" key="2">
    <source>
        <dbReference type="EMBL" id="CRK94188.1"/>
    </source>
</evidence>
<feature type="signal peptide" evidence="1">
    <location>
        <begin position="1"/>
        <end position="19"/>
    </location>
</feature>
<reference evidence="2 3" key="1">
    <citation type="submission" date="2015-04" db="EMBL/GenBank/DDBJ databases">
        <authorList>
            <person name="Syromyatnikov M.Y."/>
            <person name="Popov V.N."/>
        </authorList>
    </citation>
    <scope>NUCLEOTIDE SEQUENCE [LARGE SCALE GENOMIC DNA]</scope>
</reference>
<name>A0A1J1I3L7_9DIPT</name>
<dbReference type="EMBL" id="CVRI01000038">
    <property type="protein sequence ID" value="CRK94188.1"/>
    <property type="molecule type" value="Genomic_DNA"/>
</dbReference>
<keyword evidence="3" id="KW-1185">Reference proteome</keyword>
<accession>A0A1J1I3L7</accession>
<evidence type="ECO:0000256" key="1">
    <source>
        <dbReference type="SAM" id="SignalP"/>
    </source>
</evidence>
<feature type="chain" id="PRO_5011955609" evidence="1">
    <location>
        <begin position="20"/>
        <end position="128"/>
    </location>
</feature>
<protein>
    <submittedName>
        <fullName evidence="2">CLUMA_CG007704, isoform A</fullName>
    </submittedName>
</protein>
<proteinExistence type="predicted"/>
<keyword evidence="1" id="KW-0732">Signal</keyword>
<dbReference type="Proteomes" id="UP000183832">
    <property type="component" value="Unassembled WGS sequence"/>
</dbReference>
<gene>
    <name evidence="2" type="ORF">CLUMA_CG007704</name>
</gene>
<organism evidence="2 3">
    <name type="scientific">Clunio marinus</name>
    <dbReference type="NCBI Taxonomy" id="568069"/>
    <lineage>
        <taxon>Eukaryota</taxon>
        <taxon>Metazoa</taxon>
        <taxon>Ecdysozoa</taxon>
        <taxon>Arthropoda</taxon>
        <taxon>Hexapoda</taxon>
        <taxon>Insecta</taxon>
        <taxon>Pterygota</taxon>
        <taxon>Neoptera</taxon>
        <taxon>Endopterygota</taxon>
        <taxon>Diptera</taxon>
        <taxon>Nematocera</taxon>
        <taxon>Chironomoidea</taxon>
        <taxon>Chironomidae</taxon>
        <taxon>Clunio</taxon>
    </lineage>
</organism>
<evidence type="ECO:0000313" key="3">
    <source>
        <dbReference type="Proteomes" id="UP000183832"/>
    </source>
</evidence>
<dbReference type="AlphaFoldDB" id="A0A1J1I3L7"/>
<sequence>MFTVHLFFLVVNTLDFALMSFRPFKKCNYFENIEFKNMILIICFHSRLFSREQLTTFGKHINEEFHLFKIQLFENWPKMNYLNVEKIWIFLMLPTTLCVAPNKSRRVKTDEILTPVVMEAGKKGQRLN</sequence>